<dbReference type="GO" id="GO:0005829">
    <property type="term" value="C:cytosol"/>
    <property type="evidence" value="ECO:0007669"/>
    <property type="project" value="TreeGrafter"/>
</dbReference>
<evidence type="ECO:0000256" key="2">
    <source>
        <dbReference type="ARBA" id="ARBA00022679"/>
    </source>
</evidence>
<organism evidence="3 4">
    <name type="scientific">Sediminibacterium goheungense</name>
    <dbReference type="NCBI Taxonomy" id="1086393"/>
    <lineage>
        <taxon>Bacteria</taxon>
        <taxon>Pseudomonadati</taxon>
        <taxon>Bacteroidota</taxon>
        <taxon>Chitinophagia</taxon>
        <taxon>Chitinophagales</taxon>
        <taxon>Chitinophagaceae</taxon>
        <taxon>Sediminibacterium</taxon>
    </lineage>
</organism>
<evidence type="ECO:0000256" key="1">
    <source>
        <dbReference type="ARBA" id="ARBA00022676"/>
    </source>
</evidence>
<name>A0A4V3C4G7_9BACT</name>
<dbReference type="CDD" id="cd03789">
    <property type="entry name" value="GT9_LPS_heptosyltransferase"/>
    <property type="match status" value="1"/>
</dbReference>
<dbReference type="Proteomes" id="UP000295741">
    <property type="component" value="Unassembled WGS sequence"/>
</dbReference>
<reference evidence="3 4" key="1">
    <citation type="submission" date="2019-03" db="EMBL/GenBank/DDBJ databases">
        <title>Genomic Encyclopedia of Archaeal and Bacterial Type Strains, Phase II (KMG-II): from individual species to whole genera.</title>
        <authorList>
            <person name="Goeker M."/>
        </authorList>
    </citation>
    <scope>NUCLEOTIDE SEQUENCE [LARGE SCALE GENOMIC DNA]</scope>
    <source>
        <strain evidence="3 4">DSM 28323</strain>
    </source>
</reference>
<keyword evidence="2 3" id="KW-0808">Transferase</keyword>
<keyword evidence="4" id="KW-1185">Reference proteome</keyword>
<comment type="caution">
    <text evidence="3">The sequence shown here is derived from an EMBL/GenBank/DDBJ whole genome shotgun (WGS) entry which is preliminary data.</text>
</comment>
<dbReference type="PANTHER" id="PTHR30160:SF1">
    <property type="entry name" value="LIPOPOLYSACCHARIDE 1,2-N-ACETYLGLUCOSAMINETRANSFERASE-RELATED"/>
    <property type="match status" value="1"/>
</dbReference>
<accession>A0A4V3C4G7</accession>
<dbReference type="AlphaFoldDB" id="A0A4V3C4G7"/>
<gene>
    <name evidence="3" type="ORF">BC659_2792</name>
</gene>
<dbReference type="InterPro" id="IPR002201">
    <property type="entry name" value="Glyco_trans_9"/>
</dbReference>
<dbReference type="InterPro" id="IPR051199">
    <property type="entry name" value="LPS_LOS_Heptosyltrfase"/>
</dbReference>
<dbReference type="GO" id="GO:0009244">
    <property type="term" value="P:lipopolysaccharide core region biosynthetic process"/>
    <property type="evidence" value="ECO:0007669"/>
    <property type="project" value="TreeGrafter"/>
</dbReference>
<dbReference type="GO" id="GO:0008713">
    <property type="term" value="F:ADP-heptose-lipopolysaccharide heptosyltransferase activity"/>
    <property type="evidence" value="ECO:0007669"/>
    <property type="project" value="TreeGrafter"/>
</dbReference>
<keyword evidence="1" id="KW-0328">Glycosyltransferase</keyword>
<dbReference type="PANTHER" id="PTHR30160">
    <property type="entry name" value="TETRAACYLDISACCHARIDE 4'-KINASE-RELATED"/>
    <property type="match status" value="1"/>
</dbReference>
<evidence type="ECO:0000313" key="4">
    <source>
        <dbReference type="Proteomes" id="UP000295741"/>
    </source>
</evidence>
<dbReference type="Pfam" id="PF01075">
    <property type="entry name" value="Glyco_transf_9"/>
    <property type="match status" value="1"/>
</dbReference>
<evidence type="ECO:0000313" key="3">
    <source>
        <dbReference type="EMBL" id="TDO25868.1"/>
    </source>
</evidence>
<dbReference type="SUPFAM" id="SSF53756">
    <property type="entry name" value="UDP-Glycosyltransferase/glycogen phosphorylase"/>
    <property type="match status" value="1"/>
</dbReference>
<protein>
    <submittedName>
        <fullName evidence="3">ADP-heptose:LPS heptosyltransferase</fullName>
    </submittedName>
</protein>
<dbReference type="Gene3D" id="3.40.50.2000">
    <property type="entry name" value="Glycogen Phosphorylase B"/>
    <property type="match status" value="2"/>
</dbReference>
<dbReference type="EMBL" id="SNWP01000012">
    <property type="protein sequence ID" value="TDO25868.1"/>
    <property type="molecule type" value="Genomic_DNA"/>
</dbReference>
<sequence>MVYLVAVKIHIGCQVIKSDFICLQIVHLHDPETTILNRIKGIVYDCLLWLARLGYRQKPLQPKLLIVRVDEIGDYMLWRNFLNEIVASPKYSNHEIHFCGNRSWKSLFEQFDASSVNKHFWIDKIRFKSELRYRYRFLQMIYRQGYTTAINPTFSRDKRYDDSIIRAAGAKENIGMIANTESVQPYELGYDKDLYTQLFDHPYKPLFEFYRNRMFTEFITGIYSSVVDTKVASPLLPPYDGLPEKFIVVFPGSRSKTRIWPVDNFVKVATYLYEQKGYTAVVCGAAGDKIYTDAFCKAYTYPLLDLTGKTSLPEMLTVLQKASMLLSVDTGSVHLAAAVGCPVTGIFNGSQYKRFAPYPKELSGHFIAVYPKQIQEELANEELVRSKYEFVIDLPYSLVSPEQVIQAISY</sequence>
<proteinExistence type="predicted"/>